<proteinExistence type="predicted"/>
<keyword evidence="2" id="KW-1133">Transmembrane helix</keyword>
<keyword evidence="2" id="KW-0472">Membrane</keyword>
<organism evidence="3 4">
    <name type="scientific">Streptomyces himalayensis subsp. aureolus</name>
    <dbReference type="NCBI Taxonomy" id="2758039"/>
    <lineage>
        <taxon>Bacteria</taxon>
        <taxon>Bacillati</taxon>
        <taxon>Actinomycetota</taxon>
        <taxon>Actinomycetes</taxon>
        <taxon>Kitasatosporales</taxon>
        <taxon>Streptomycetaceae</taxon>
        <taxon>Streptomyces</taxon>
        <taxon>Streptomyces himalayensis</taxon>
    </lineage>
</organism>
<accession>A0A7W2D3C8</accession>
<dbReference type="RefSeq" id="WP_181865701.1">
    <property type="nucleotide sequence ID" value="NZ_JACEQY010000025.1"/>
</dbReference>
<dbReference type="Proteomes" id="UP000586976">
    <property type="component" value="Unassembled WGS sequence"/>
</dbReference>
<evidence type="ECO:0000313" key="3">
    <source>
        <dbReference type="EMBL" id="MBA4864027.1"/>
    </source>
</evidence>
<dbReference type="InterPro" id="IPR006311">
    <property type="entry name" value="TAT_signal"/>
</dbReference>
<reference evidence="3 4" key="1">
    <citation type="submission" date="2020-07" db="EMBL/GenBank/DDBJ databases">
        <title>Streptomyces isolated from Indian soil.</title>
        <authorList>
            <person name="Mandal S."/>
            <person name="Maiti P.K."/>
        </authorList>
    </citation>
    <scope>NUCLEOTIDE SEQUENCE [LARGE SCALE GENOMIC DNA]</scope>
    <source>
        <strain evidence="3 4">PSKA54</strain>
    </source>
</reference>
<feature type="region of interest" description="Disordered" evidence="1">
    <location>
        <begin position="44"/>
        <end position="87"/>
    </location>
</feature>
<protein>
    <submittedName>
        <fullName evidence="3">Uncharacterized protein</fullName>
    </submittedName>
</protein>
<gene>
    <name evidence="3" type="ORF">H1V43_22240</name>
</gene>
<dbReference type="AlphaFoldDB" id="A0A7W2D3C8"/>
<keyword evidence="4" id="KW-1185">Reference proteome</keyword>
<evidence type="ECO:0000313" key="4">
    <source>
        <dbReference type="Proteomes" id="UP000586976"/>
    </source>
</evidence>
<evidence type="ECO:0000256" key="2">
    <source>
        <dbReference type="SAM" id="Phobius"/>
    </source>
</evidence>
<comment type="caution">
    <text evidence="3">The sequence shown here is derived from an EMBL/GenBank/DDBJ whole genome shotgun (WGS) entry which is preliminary data.</text>
</comment>
<name>A0A7W2D3C8_9ACTN</name>
<sequence>MKVRVCSSPDGRSPVWRRSLLGTAVLAVLVAVAGLVSYLARPDDAAAAAAPPRPPAAAEPSPTATPSQTGKAKGSPSGSVKGPPSTRDPLAFAKAAAVALWSYDTRTSSQPRHLARLHRWLSDEKKFTDEDSVDALVPSPLLWEQMAEQAQYATATASEARFPDAFTRALQDDPGKITTAYVYAVTVSGKQKVVWDGSPKGGAESRTVTLAVQCRPSQDCALAGVLPTVAP</sequence>
<feature type="transmembrane region" description="Helical" evidence="2">
    <location>
        <begin position="20"/>
        <end position="40"/>
    </location>
</feature>
<feature type="compositionally biased region" description="Low complexity" evidence="1">
    <location>
        <begin position="58"/>
        <end position="87"/>
    </location>
</feature>
<dbReference type="PROSITE" id="PS51318">
    <property type="entry name" value="TAT"/>
    <property type="match status" value="1"/>
</dbReference>
<dbReference type="EMBL" id="JACEQY010000025">
    <property type="protein sequence ID" value="MBA4864027.1"/>
    <property type="molecule type" value="Genomic_DNA"/>
</dbReference>
<keyword evidence="2" id="KW-0812">Transmembrane</keyword>
<evidence type="ECO:0000256" key="1">
    <source>
        <dbReference type="SAM" id="MobiDB-lite"/>
    </source>
</evidence>